<accession>A0A087G3B5</accession>
<sequence length="149" mass="17391">MMMKFRDNDPSVYSPVTPLHKRNLHQNQDQLHHHGHQEQLQVRVHDHQDHLHDHQFRVHGHQDQVHGHHEHRIESNDSAVNSIVSSFTDPFASTQSDGSTSDLRCYPDFGNLSEQFAQDIAYYPPYQEHQSTIFQGFPKSDASNNNTFW</sequence>
<dbReference type="AlphaFoldDB" id="A0A087G3B5"/>
<evidence type="ECO:0000313" key="1">
    <source>
        <dbReference type="EMBL" id="KFK24367.1"/>
    </source>
</evidence>
<organism evidence="1 2">
    <name type="scientific">Arabis alpina</name>
    <name type="common">Alpine rock-cress</name>
    <dbReference type="NCBI Taxonomy" id="50452"/>
    <lineage>
        <taxon>Eukaryota</taxon>
        <taxon>Viridiplantae</taxon>
        <taxon>Streptophyta</taxon>
        <taxon>Embryophyta</taxon>
        <taxon>Tracheophyta</taxon>
        <taxon>Spermatophyta</taxon>
        <taxon>Magnoliopsida</taxon>
        <taxon>eudicotyledons</taxon>
        <taxon>Gunneridae</taxon>
        <taxon>Pentapetalae</taxon>
        <taxon>rosids</taxon>
        <taxon>malvids</taxon>
        <taxon>Brassicales</taxon>
        <taxon>Brassicaceae</taxon>
        <taxon>Arabideae</taxon>
        <taxon>Arabis</taxon>
    </lineage>
</organism>
<evidence type="ECO:0000313" key="2">
    <source>
        <dbReference type="Proteomes" id="UP000029120"/>
    </source>
</evidence>
<keyword evidence="2" id="KW-1185">Reference proteome</keyword>
<dbReference type="EMBL" id="KL969313">
    <property type="protein sequence ID" value="KFK24367.1"/>
    <property type="molecule type" value="Genomic_DNA"/>
</dbReference>
<reference evidence="2" key="1">
    <citation type="journal article" date="2015" name="Nat. Plants">
        <title>Genome expansion of Arabis alpina linked with retrotransposition and reduced symmetric DNA methylation.</title>
        <authorList>
            <person name="Willing E.M."/>
            <person name="Rawat V."/>
            <person name="Mandakova T."/>
            <person name="Maumus F."/>
            <person name="James G.V."/>
            <person name="Nordstroem K.J."/>
            <person name="Becker C."/>
            <person name="Warthmann N."/>
            <person name="Chica C."/>
            <person name="Szarzynska B."/>
            <person name="Zytnicki M."/>
            <person name="Albani M.C."/>
            <person name="Kiefer C."/>
            <person name="Bergonzi S."/>
            <person name="Castaings L."/>
            <person name="Mateos J.L."/>
            <person name="Berns M.C."/>
            <person name="Bujdoso N."/>
            <person name="Piofczyk T."/>
            <person name="de Lorenzo L."/>
            <person name="Barrero-Sicilia C."/>
            <person name="Mateos I."/>
            <person name="Piednoel M."/>
            <person name="Hagmann J."/>
            <person name="Chen-Min-Tao R."/>
            <person name="Iglesias-Fernandez R."/>
            <person name="Schuster S.C."/>
            <person name="Alonso-Blanco C."/>
            <person name="Roudier F."/>
            <person name="Carbonero P."/>
            <person name="Paz-Ares J."/>
            <person name="Davis S.J."/>
            <person name="Pecinka A."/>
            <person name="Quesneville H."/>
            <person name="Colot V."/>
            <person name="Lysak M.A."/>
            <person name="Weigel D."/>
            <person name="Coupland G."/>
            <person name="Schneeberger K."/>
        </authorList>
    </citation>
    <scope>NUCLEOTIDE SEQUENCE [LARGE SCALE GENOMIC DNA]</scope>
    <source>
        <strain evidence="2">cv. Pajares</strain>
    </source>
</reference>
<proteinExistence type="predicted"/>
<gene>
    <name evidence="1" type="ORF">AALP_AAs58184U000100</name>
</gene>
<dbReference type="Gramene" id="KFK24367">
    <property type="protein sequence ID" value="KFK24367"/>
    <property type="gene ID" value="AALP_AAs58184U000100"/>
</dbReference>
<dbReference type="Proteomes" id="UP000029120">
    <property type="component" value="Unassembled WGS sequence"/>
</dbReference>
<name>A0A087G3B5_ARAAL</name>
<protein>
    <submittedName>
        <fullName evidence="1">Uncharacterized protein</fullName>
    </submittedName>
</protein>